<accession>A0A8J2XH61</accession>
<reference evidence="1" key="1">
    <citation type="journal article" date="2014" name="Int. J. Syst. Evol. Microbiol.">
        <title>Complete genome sequence of Corynebacterium casei LMG S-19264T (=DSM 44701T), isolated from a smear-ripened cheese.</title>
        <authorList>
            <consortium name="US DOE Joint Genome Institute (JGI-PGF)"/>
            <person name="Walter F."/>
            <person name="Albersmeier A."/>
            <person name="Kalinowski J."/>
            <person name="Ruckert C."/>
        </authorList>
    </citation>
    <scope>NUCLEOTIDE SEQUENCE</scope>
    <source>
        <strain evidence="1">CGMCC 1.12360</strain>
    </source>
</reference>
<comment type="caution">
    <text evidence="1">The sequence shown here is derived from an EMBL/GenBank/DDBJ whole genome shotgun (WGS) entry which is preliminary data.</text>
</comment>
<sequence length="63" mass="7277">MGFSIVHELAERGIQVLAFTRNREKLERLFVNQKNIQIVTGDALMDSGVFNTLSVYLYMSRKK</sequence>
<gene>
    <name evidence="1" type="ORF">GCM10010978_28350</name>
</gene>
<evidence type="ECO:0000313" key="2">
    <source>
        <dbReference type="Proteomes" id="UP000602050"/>
    </source>
</evidence>
<organism evidence="1 2">
    <name type="scientific">Compostibacillus humi</name>
    <dbReference type="NCBI Taxonomy" id="1245525"/>
    <lineage>
        <taxon>Bacteria</taxon>
        <taxon>Bacillati</taxon>
        <taxon>Bacillota</taxon>
        <taxon>Bacilli</taxon>
        <taxon>Bacillales</taxon>
        <taxon>Bacillaceae</taxon>
        <taxon>Compostibacillus</taxon>
    </lineage>
</organism>
<dbReference type="Proteomes" id="UP000602050">
    <property type="component" value="Unassembled WGS sequence"/>
</dbReference>
<dbReference type="SUPFAM" id="SSF51735">
    <property type="entry name" value="NAD(P)-binding Rossmann-fold domains"/>
    <property type="match status" value="1"/>
</dbReference>
<name>A0A8J2XH61_9BACI</name>
<protein>
    <recommendedName>
        <fullName evidence="3">SDR family NAD(P)-dependent oxidoreductase</fullName>
    </recommendedName>
</protein>
<dbReference type="Gene3D" id="3.40.50.720">
    <property type="entry name" value="NAD(P)-binding Rossmann-like Domain"/>
    <property type="match status" value="1"/>
</dbReference>
<dbReference type="EMBL" id="BMEV01000069">
    <property type="protein sequence ID" value="GFZ86780.1"/>
    <property type="molecule type" value="Genomic_DNA"/>
</dbReference>
<evidence type="ECO:0008006" key="3">
    <source>
        <dbReference type="Google" id="ProtNLM"/>
    </source>
</evidence>
<dbReference type="InterPro" id="IPR036291">
    <property type="entry name" value="NAD(P)-bd_dom_sf"/>
</dbReference>
<dbReference type="AlphaFoldDB" id="A0A8J2XH61"/>
<evidence type="ECO:0000313" key="1">
    <source>
        <dbReference type="EMBL" id="GFZ86780.1"/>
    </source>
</evidence>
<reference evidence="1" key="2">
    <citation type="submission" date="2020-09" db="EMBL/GenBank/DDBJ databases">
        <authorList>
            <person name="Sun Q."/>
            <person name="Zhou Y."/>
        </authorList>
    </citation>
    <scope>NUCLEOTIDE SEQUENCE</scope>
    <source>
        <strain evidence="1">CGMCC 1.12360</strain>
    </source>
</reference>
<keyword evidence="2" id="KW-1185">Reference proteome</keyword>
<proteinExistence type="predicted"/>